<sequence>MLLTAAATLPVAATTAIAVAEPPPTCTFNLTPPQVVSVSGTEMVTATLSPGACERSVAYLSVACLQLEGSPEAPNCQQNNGVLEAQVFYAPYTPGATYVSTGRGCANTGNPPQPVCTPVGPITATI</sequence>
<feature type="signal peptide" evidence="1">
    <location>
        <begin position="1"/>
        <end position="20"/>
    </location>
</feature>
<evidence type="ECO:0008006" key="4">
    <source>
        <dbReference type="Google" id="ProtNLM"/>
    </source>
</evidence>
<reference evidence="2 3" key="1">
    <citation type="journal article" date="2019" name="Emerg. Microbes Infect.">
        <title>Comprehensive subspecies identification of 175 nontuberculous mycobacteria species based on 7547 genomic profiles.</title>
        <authorList>
            <person name="Matsumoto Y."/>
            <person name="Kinjo T."/>
            <person name="Motooka D."/>
            <person name="Nabeya D."/>
            <person name="Jung N."/>
            <person name="Uechi K."/>
            <person name="Horii T."/>
            <person name="Iida T."/>
            <person name="Fujita J."/>
            <person name="Nakamura S."/>
        </authorList>
    </citation>
    <scope>NUCLEOTIDE SEQUENCE [LARGE SCALE GENOMIC DNA]</scope>
    <source>
        <strain evidence="2 3">JCM 6375</strain>
    </source>
</reference>
<organism evidence="2 3">
    <name type="scientific">Mycolicibacterium moriokaense</name>
    <dbReference type="NCBI Taxonomy" id="39691"/>
    <lineage>
        <taxon>Bacteria</taxon>
        <taxon>Bacillati</taxon>
        <taxon>Actinomycetota</taxon>
        <taxon>Actinomycetes</taxon>
        <taxon>Mycobacteriales</taxon>
        <taxon>Mycobacteriaceae</taxon>
        <taxon>Mycolicibacterium</taxon>
    </lineage>
</organism>
<keyword evidence="3" id="KW-1185">Reference proteome</keyword>
<evidence type="ECO:0000256" key="1">
    <source>
        <dbReference type="SAM" id="SignalP"/>
    </source>
</evidence>
<dbReference type="Proteomes" id="UP000466681">
    <property type="component" value="Chromosome"/>
</dbReference>
<dbReference type="EMBL" id="AP022560">
    <property type="protein sequence ID" value="BBX02437.1"/>
    <property type="molecule type" value="Genomic_DNA"/>
</dbReference>
<feature type="chain" id="PRO_5042243496" description="Secreted protein" evidence="1">
    <location>
        <begin position="21"/>
        <end position="126"/>
    </location>
</feature>
<dbReference type="KEGG" id="mmor:MMOR_33730"/>
<evidence type="ECO:0000313" key="3">
    <source>
        <dbReference type="Proteomes" id="UP000466681"/>
    </source>
</evidence>
<keyword evidence="1" id="KW-0732">Signal</keyword>
<evidence type="ECO:0000313" key="2">
    <source>
        <dbReference type="EMBL" id="BBX02437.1"/>
    </source>
</evidence>
<accession>A0AAD1HBL8</accession>
<name>A0AAD1HBL8_9MYCO</name>
<dbReference type="AlphaFoldDB" id="A0AAD1HBL8"/>
<protein>
    <recommendedName>
        <fullName evidence="4">Secreted protein</fullName>
    </recommendedName>
</protein>
<gene>
    <name evidence="2" type="ORF">MMOR_33730</name>
</gene>
<proteinExistence type="predicted"/>